<dbReference type="Pfam" id="PF07676">
    <property type="entry name" value="PD40"/>
    <property type="match status" value="3"/>
</dbReference>
<dbReference type="InterPro" id="IPR011659">
    <property type="entry name" value="WD40"/>
</dbReference>
<dbReference type="SUPFAM" id="SSF69304">
    <property type="entry name" value="Tricorn protease N-terminal domain"/>
    <property type="match status" value="1"/>
</dbReference>
<comment type="similarity">
    <text evidence="1">Belongs to the TolB family.</text>
</comment>
<protein>
    <recommendedName>
        <fullName evidence="4">Dipeptidylpeptidase IV N-terminal domain-containing protein</fullName>
    </recommendedName>
</protein>
<name>A0A538STW2_UNCEI</name>
<dbReference type="EMBL" id="VBOU01000058">
    <property type="protein sequence ID" value="TMQ54704.1"/>
    <property type="molecule type" value="Genomic_DNA"/>
</dbReference>
<evidence type="ECO:0000313" key="2">
    <source>
        <dbReference type="EMBL" id="TMQ54704.1"/>
    </source>
</evidence>
<evidence type="ECO:0000256" key="1">
    <source>
        <dbReference type="ARBA" id="ARBA00009820"/>
    </source>
</evidence>
<dbReference type="InterPro" id="IPR011042">
    <property type="entry name" value="6-blade_b-propeller_TolB-like"/>
</dbReference>
<dbReference type="AlphaFoldDB" id="A0A538STW2"/>
<comment type="caution">
    <text evidence="2">The sequence shown here is derived from an EMBL/GenBank/DDBJ whole genome shotgun (WGS) entry which is preliminary data.</text>
</comment>
<reference evidence="2 3" key="1">
    <citation type="journal article" date="2019" name="Nat. Microbiol.">
        <title>Mediterranean grassland soil C-N compound turnover is dependent on rainfall and depth, and is mediated by genomically divergent microorganisms.</title>
        <authorList>
            <person name="Diamond S."/>
            <person name="Andeer P.F."/>
            <person name="Li Z."/>
            <person name="Crits-Christoph A."/>
            <person name="Burstein D."/>
            <person name="Anantharaman K."/>
            <person name="Lane K.R."/>
            <person name="Thomas B.C."/>
            <person name="Pan C."/>
            <person name="Northen T.R."/>
            <person name="Banfield J.F."/>
        </authorList>
    </citation>
    <scope>NUCLEOTIDE SEQUENCE [LARGE SCALE GENOMIC DNA]</scope>
    <source>
        <strain evidence="2">WS_4</strain>
    </source>
</reference>
<proteinExistence type="inferred from homology"/>
<dbReference type="Proteomes" id="UP000319829">
    <property type="component" value="Unassembled WGS sequence"/>
</dbReference>
<organism evidence="2 3">
    <name type="scientific">Eiseniibacteriota bacterium</name>
    <dbReference type="NCBI Taxonomy" id="2212470"/>
    <lineage>
        <taxon>Bacteria</taxon>
        <taxon>Candidatus Eiseniibacteriota</taxon>
    </lineage>
</organism>
<dbReference type="PANTHER" id="PTHR36842:SF1">
    <property type="entry name" value="PROTEIN TOLB"/>
    <property type="match status" value="1"/>
</dbReference>
<dbReference type="Gene3D" id="2.120.10.30">
    <property type="entry name" value="TolB, C-terminal domain"/>
    <property type="match status" value="1"/>
</dbReference>
<gene>
    <name evidence="2" type="ORF">E6K74_05285</name>
</gene>
<sequence length="324" mass="35163">MDSHLCIRIQPAIALLLICSSCGGKSPTSTNHMRPTTFRPAYSNPLWSSDGTTLFFNHIPLDSVYEYPPGSGQILQAFNHDLEGFWSVDTSGQIMRRIYGQGLDSPVLSRDGTSVLYSAGGQIWRTAFAGDSLDPGSTTKMTNSTDGAFNPSLSWNGDRLLYDVGLGTNPGVYICSAAGGPARRVGDPGWYYPDWMPGDTAFAFVGYWPQVTGIGAADTNGISRTLLRTEAIYPRASPDGLRIAFLSHPSLGGGNQLWVMNRDGSQAQQLTTEGSMAGFSWSPDGRQIAYVRFDAVDHSYVNGTIWIIDLATLQKRQVTFNTPP</sequence>
<evidence type="ECO:0008006" key="4">
    <source>
        <dbReference type="Google" id="ProtNLM"/>
    </source>
</evidence>
<accession>A0A538STW2</accession>
<evidence type="ECO:0000313" key="3">
    <source>
        <dbReference type="Proteomes" id="UP000319829"/>
    </source>
</evidence>
<dbReference type="PANTHER" id="PTHR36842">
    <property type="entry name" value="PROTEIN TOLB HOMOLOG"/>
    <property type="match status" value="1"/>
</dbReference>